<dbReference type="Proteomes" id="UP000251558">
    <property type="component" value="Unassembled WGS sequence"/>
</dbReference>
<gene>
    <name evidence="3" type="ORF">DPM33_01145</name>
</gene>
<dbReference type="InterPro" id="IPR011051">
    <property type="entry name" value="RmlC_Cupin_sf"/>
</dbReference>
<comment type="caution">
    <text evidence="3">The sequence shown here is derived from an EMBL/GenBank/DDBJ whole genome shotgun (WGS) entry which is preliminary data.</text>
</comment>
<evidence type="ECO:0000313" key="3">
    <source>
        <dbReference type="EMBL" id="RAZ92538.1"/>
    </source>
</evidence>
<dbReference type="OrthoDB" id="9799053at2"/>
<evidence type="ECO:0000256" key="1">
    <source>
        <dbReference type="SAM" id="MobiDB-lite"/>
    </source>
</evidence>
<dbReference type="InterPro" id="IPR008579">
    <property type="entry name" value="UGlyAH_Cupin_dom"/>
</dbReference>
<reference evidence="3 4" key="2">
    <citation type="submission" date="2018-07" db="EMBL/GenBank/DDBJ databases">
        <title>Diversity of Mesorhizobium strains in Brazil.</title>
        <authorList>
            <person name="Helene L.C.F."/>
            <person name="Dall'Agnol R."/>
            <person name="Delamuta J.R.M."/>
            <person name="Hungria M."/>
        </authorList>
    </citation>
    <scope>NUCLEOTIDE SEQUENCE [LARGE SCALE GENOMIC DNA]</scope>
    <source>
        <strain evidence="3 4">AC99b</strain>
    </source>
</reference>
<sequence length="117" mass="13116">MSKLTFIDQNNLPEPRKGEPLPERRVEGDPRFLTWDIAQTPDGQVQAGVWEVTPGAYRSIKGGTFEVCYILSGVSELIEDGAEPRRIAAGDAFVMHPGFTGVWRVIETTRKLWVSRD</sequence>
<dbReference type="InterPro" id="IPR014710">
    <property type="entry name" value="RmlC-like_jellyroll"/>
</dbReference>
<dbReference type="SUPFAM" id="SSF51182">
    <property type="entry name" value="RmlC-like cupins"/>
    <property type="match status" value="1"/>
</dbReference>
<evidence type="ECO:0000259" key="2">
    <source>
        <dbReference type="Pfam" id="PF05899"/>
    </source>
</evidence>
<feature type="region of interest" description="Disordered" evidence="1">
    <location>
        <begin position="1"/>
        <end position="25"/>
    </location>
</feature>
<dbReference type="RefSeq" id="WP_112095066.1">
    <property type="nucleotide sequence ID" value="NZ_QMBP01000001.1"/>
</dbReference>
<protein>
    <submittedName>
        <fullName evidence="3">Cupin</fullName>
    </submittedName>
</protein>
<dbReference type="PANTHER" id="PTHR40943">
    <property type="entry name" value="CYTOPLASMIC PROTEIN-RELATED"/>
    <property type="match status" value="1"/>
</dbReference>
<organism evidence="3 4">
    <name type="scientific">Mesorhizobium hawassense</name>
    <dbReference type="NCBI Taxonomy" id="1209954"/>
    <lineage>
        <taxon>Bacteria</taxon>
        <taxon>Pseudomonadati</taxon>
        <taxon>Pseudomonadota</taxon>
        <taxon>Alphaproteobacteria</taxon>
        <taxon>Hyphomicrobiales</taxon>
        <taxon>Phyllobacteriaceae</taxon>
        <taxon>Mesorhizobium</taxon>
    </lineage>
</organism>
<feature type="compositionally biased region" description="Basic and acidic residues" evidence="1">
    <location>
        <begin position="14"/>
        <end position="25"/>
    </location>
</feature>
<dbReference type="EMBL" id="QMBP01000001">
    <property type="protein sequence ID" value="RAZ92538.1"/>
    <property type="molecule type" value="Genomic_DNA"/>
</dbReference>
<keyword evidence="4" id="KW-1185">Reference proteome</keyword>
<dbReference type="AlphaFoldDB" id="A0A330HXI3"/>
<name>A0A330HXI3_9HYPH</name>
<dbReference type="Pfam" id="PF05899">
    <property type="entry name" value="Cupin_3"/>
    <property type="match status" value="1"/>
</dbReference>
<dbReference type="Gene3D" id="2.60.120.10">
    <property type="entry name" value="Jelly Rolls"/>
    <property type="match status" value="1"/>
</dbReference>
<feature type="domain" description="(S)-ureidoglycine aminohydrolase cupin" evidence="2">
    <location>
        <begin position="41"/>
        <end position="111"/>
    </location>
</feature>
<reference evidence="4" key="1">
    <citation type="submission" date="2018-06" db="EMBL/GenBank/DDBJ databases">
        <authorList>
            <person name="Helene L.C."/>
            <person name="Dall'Agnol R."/>
            <person name="Delamuta J.R."/>
            <person name="Hungria M."/>
        </authorList>
    </citation>
    <scope>NUCLEOTIDE SEQUENCE [LARGE SCALE GENOMIC DNA]</scope>
    <source>
        <strain evidence="4">AC99b</strain>
    </source>
</reference>
<evidence type="ECO:0000313" key="4">
    <source>
        <dbReference type="Proteomes" id="UP000251558"/>
    </source>
</evidence>
<dbReference type="PANTHER" id="PTHR40943:SF2">
    <property type="entry name" value="(S)-UREIDOGLYCINE AMINOHYDROLASE CUPIN DOMAIN-CONTAINING PROTEIN"/>
    <property type="match status" value="1"/>
</dbReference>
<accession>A0A330HXI3</accession>
<proteinExistence type="predicted"/>